<dbReference type="InterPro" id="IPR014729">
    <property type="entry name" value="Rossmann-like_a/b/a_fold"/>
</dbReference>
<dbReference type="Gene3D" id="3.40.50.620">
    <property type="entry name" value="HUPs"/>
    <property type="match status" value="1"/>
</dbReference>
<comment type="subcellular location">
    <subcellularLocation>
        <location evidence="1">Cytoplasm</location>
    </subcellularLocation>
</comment>
<evidence type="ECO:0000256" key="8">
    <source>
        <dbReference type="ARBA" id="ARBA00022840"/>
    </source>
</evidence>
<evidence type="ECO:0000256" key="2">
    <source>
        <dbReference type="ARBA" id="ARBA00005594"/>
    </source>
</evidence>
<keyword evidence="8" id="KW-0067">ATP-binding</keyword>
<dbReference type="HAMAP" id="MF_00177">
    <property type="entry name" value="Lys_tRNA_synth_class1"/>
    <property type="match status" value="1"/>
</dbReference>
<accession>A0A832ZU10</accession>
<dbReference type="PANTHER" id="PTHR37940">
    <property type="entry name" value="LYSINE--TRNA LIGASE"/>
    <property type="match status" value="1"/>
</dbReference>
<protein>
    <recommendedName>
        <fullName evidence="4">Lysine--tRNA ligase</fullName>
        <ecNumber evidence="3">6.1.1.6</ecNumber>
    </recommendedName>
    <alternativeName>
        <fullName evidence="11">Lysyl-tRNA synthetase</fullName>
    </alternativeName>
</protein>
<evidence type="ECO:0000256" key="6">
    <source>
        <dbReference type="ARBA" id="ARBA00022598"/>
    </source>
</evidence>
<evidence type="ECO:0000256" key="5">
    <source>
        <dbReference type="ARBA" id="ARBA00022490"/>
    </source>
</evidence>
<evidence type="ECO:0000256" key="1">
    <source>
        <dbReference type="ARBA" id="ARBA00004496"/>
    </source>
</evidence>
<evidence type="ECO:0000256" key="12">
    <source>
        <dbReference type="ARBA" id="ARBA00048573"/>
    </source>
</evidence>
<dbReference type="GO" id="GO:0004824">
    <property type="term" value="F:lysine-tRNA ligase activity"/>
    <property type="evidence" value="ECO:0007669"/>
    <property type="project" value="UniProtKB-EC"/>
</dbReference>
<keyword evidence="5" id="KW-0963">Cytoplasm</keyword>
<dbReference type="AlphaFoldDB" id="A0A832ZU10"/>
<dbReference type="EC" id="6.1.1.6" evidence="3"/>
<dbReference type="PANTHER" id="PTHR37940:SF1">
    <property type="entry name" value="LYSINE--TRNA LIGASE"/>
    <property type="match status" value="1"/>
</dbReference>
<keyword evidence="9" id="KW-0648">Protein biosynthesis</keyword>
<evidence type="ECO:0000256" key="7">
    <source>
        <dbReference type="ARBA" id="ARBA00022741"/>
    </source>
</evidence>
<evidence type="ECO:0000256" key="3">
    <source>
        <dbReference type="ARBA" id="ARBA00013166"/>
    </source>
</evidence>
<dbReference type="SUPFAM" id="SSF52374">
    <property type="entry name" value="Nucleotidylyl transferase"/>
    <property type="match status" value="1"/>
</dbReference>
<proteinExistence type="inferred from homology"/>
<dbReference type="InterPro" id="IPR002904">
    <property type="entry name" value="Lys-tRNA-ligase"/>
</dbReference>
<dbReference type="GO" id="GO:0000049">
    <property type="term" value="F:tRNA binding"/>
    <property type="evidence" value="ECO:0007669"/>
    <property type="project" value="InterPro"/>
</dbReference>
<gene>
    <name evidence="13" type="primary">lysS</name>
    <name evidence="13" type="ORF">EYH50_04210</name>
</gene>
<dbReference type="InterPro" id="IPR008925">
    <property type="entry name" value="aa_tRNA-synth_I_cd-bd_sf"/>
</dbReference>
<evidence type="ECO:0000256" key="9">
    <source>
        <dbReference type="ARBA" id="ARBA00022917"/>
    </source>
</evidence>
<dbReference type="Gene3D" id="1.10.10.350">
    <property type="match status" value="1"/>
</dbReference>
<evidence type="ECO:0000256" key="10">
    <source>
        <dbReference type="ARBA" id="ARBA00023146"/>
    </source>
</evidence>
<comment type="caution">
    <text evidence="13">The sequence shown here is derived from an EMBL/GenBank/DDBJ whole genome shotgun (WGS) entry which is preliminary data.</text>
</comment>
<evidence type="ECO:0000313" key="14">
    <source>
        <dbReference type="Proteomes" id="UP000600071"/>
    </source>
</evidence>
<dbReference type="GO" id="GO:0006430">
    <property type="term" value="P:lysyl-tRNA aminoacylation"/>
    <property type="evidence" value="ECO:0007669"/>
    <property type="project" value="InterPro"/>
</dbReference>
<keyword evidence="10" id="KW-0030">Aminoacyl-tRNA synthetase</keyword>
<evidence type="ECO:0000256" key="11">
    <source>
        <dbReference type="ARBA" id="ARBA00030563"/>
    </source>
</evidence>
<comment type="catalytic activity">
    <reaction evidence="12">
        <text>tRNA(Lys) + L-lysine + ATP = L-lysyl-tRNA(Lys) + AMP + diphosphate</text>
        <dbReference type="Rhea" id="RHEA:20792"/>
        <dbReference type="Rhea" id="RHEA-COMP:9696"/>
        <dbReference type="Rhea" id="RHEA-COMP:9697"/>
        <dbReference type="ChEBI" id="CHEBI:30616"/>
        <dbReference type="ChEBI" id="CHEBI:32551"/>
        <dbReference type="ChEBI" id="CHEBI:33019"/>
        <dbReference type="ChEBI" id="CHEBI:78442"/>
        <dbReference type="ChEBI" id="CHEBI:78529"/>
        <dbReference type="ChEBI" id="CHEBI:456215"/>
        <dbReference type="EC" id="6.1.1.6"/>
    </reaction>
</comment>
<organism evidence="13 14">
    <name type="scientific">Pyrodictium delaneyi</name>
    <dbReference type="NCBI Taxonomy" id="1273541"/>
    <lineage>
        <taxon>Archaea</taxon>
        <taxon>Thermoproteota</taxon>
        <taxon>Thermoprotei</taxon>
        <taxon>Desulfurococcales</taxon>
        <taxon>Pyrodictiaceae</taxon>
        <taxon>Pyrodictium</taxon>
    </lineage>
</organism>
<dbReference type="Gene3D" id="1.10.10.770">
    <property type="match status" value="1"/>
</dbReference>
<sequence length="562" mass="65493">MSVQEVNDIRKAKFLREPVVESQGELKHWIEALADWLEERFKTRGKDVYVVNGGLSVSGLQHVGRLRGEVVIPEVVRRILESRGLRARQYLTLYTQDAWKGKESQRSVFPEPEAAKKYTGWPLIKVPDPKGVLSSWIDRFWADFGPYIGEFTDGRIEVVNTTDMYRGKLLEFVKLSIQRREEIRKIVNKYRGRKPYPPGWIPFEPRCQNCGRIDTTEATEVNLDEEKVKYRCRNCGHEGWAPLWDGKLNWRIEWVGVWWALGVDFEPYGKDHATPGGSRDSANELALKVYGITPPEGLPYEWVSLKTRSGESDMSSSDFTGFTPREWLEVAHPEVLRFLILRTPPMRRLSLGLHEVPLYYDQYYRAERVYYGIESTGRREEDILLARSYELSYTRGKPPAKIPAQPPYTHMAILAQVLPEERWGDEAVRRLQRSGHLPQKPTEFDLERVRSMLPRAKRWAELYAPEYMKIRVLEELPAEIVERIPAGMREKLRGLGEKLAELKEWSEDAIKQTMIEYTRGWSSGERKEFYRYFYLVFVGRESGPRAAPLLSLMDKEFVVKRL</sequence>
<evidence type="ECO:0000313" key="13">
    <source>
        <dbReference type="EMBL" id="HIQ24234.1"/>
    </source>
</evidence>
<keyword evidence="6 13" id="KW-0436">Ligase</keyword>
<keyword evidence="7" id="KW-0547">Nucleotide-binding</keyword>
<reference evidence="13" key="1">
    <citation type="journal article" date="2020" name="ISME J.">
        <title>Gammaproteobacteria mediating utilization of methyl-, sulfur- and petroleum organic compounds in deep ocean hydrothermal plumes.</title>
        <authorList>
            <person name="Zhou Z."/>
            <person name="Liu Y."/>
            <person name="Pan J."/>
            <person name="Cron B.R."/>
            <person name="Toner B.M."/>
            <person name="Anantharaman K."/>
            <person name="Breier J.A."/>
            <person name="Dick G.J."/>
            <person name="Li M."/>
        </authorList>
    </citation>
    <scope>NUCLEOTIDE SEQUENCE</scope>
    <source>
        <strain evidence="13">SZUA-1523</strain>
    </source>
</reference>
<name>A0A832ZU10_9CREN</name>
<dbReference type="InterPro" id="IPR020751">
    <property type="entry name" value="aa-tRNA-synth_I_codon-bd_sub2"/>
</dbReference>
<dbReference type="GO" id="GO:0005737">
    <property type="term" value="C:cytoplasm"/>
    <property type="evidence" value="ECO:0007669"/>
    <property type="project" value="UniProtKB-SubCell"/>
</dbReference>
<dbReference type="EMBL" id="DQVR01000090">
    <property type="protein sequence ID" value="HIQ24234.1"/>
    <property type="molecule type" value="Genomic_DNA"/>
</dbReference>
<evidence type="ECO:0000256" key="4">
    <source>
        <dbReference type="ARBA" id="ARBA00015745"/>
    </source>
</evidence>
<dbReference type="Pfam" id="PF01921">
    <property type="entry name" value="tRNA-synt_1f"/>
    <property type="match status" value="1"/>
</dbReference>
<dbReference type="Proteomes" id="UP000600071">
    <property type="component" value="Unassembled WGS sequence"/>
</dbReference>
<feature type="non-terminal residue" evidence="13">
    <location>
        <position position="562"/>
    </location>
</feature>
<comment type="similarity">
    <text evidence="2">Belongs to the class-I aminoacyl-tRNA synthetase family.</text>
</comment>
<dbReference type="NCBIfam" id="TIGR00467">
    <property type="entry name" value="lysS_arch"/>
    <property type="match status" value="1"/>
</dbReference>
<dbReference type="GO" id="GO:0005524">
    <property type="term" value="F:ATP binding"/>
    <property type="evidence" value="ECO:0007669"/>
    <property type="project" value="UniProtKB-KW"/>
</dbReference>
<dbReference type="SUPFAM" id="SSF48163">
    <property type="entry name" value="An anticodon-binding domain of class I aminoacyl-tRNA synthetases"/>
    <property type="match status" value="1"/>
</dbReference>